<reference evidence="1 2" key="1">
    <citation type="journal article" date="2016" name="Nat. Commun.">
        <title>Thousands of microbial genomes shed light on interconnected biogeochemical processes in an aquifer system.</title>
        <authorList>
            <person name="Anantharaman K."/>
            <person name="Brown C.T."/>
            <person name="Hug L.A."/>
            <person name="Sharon I."/>
            <person name="Castelle C.J."/>
            <person name="Probst A.J."/>
            <person name="Thomas B.C."/>
            <person name="Singh A."/>
            <person name="Wilkins M.J."/>
            <person name="Karaoz U."/>
            <person name="Brodie E.L."/>
            <person name="Williams K.H."/>
            <person name="Hubbard S.S."/>
            <person name="Banfield J.F."/>
        </authorList>
    </citation>
    <scope>NUCLEOTIDE SEQUENCE [LARGE SCALE GENOMIC DNA]</scope>
</reference>
<evidence type="ECO:0000313" key="2">
    <source>
        <dbReference type="Proteomes" id="UP000176406"/>
    </source>
</evidence>
<name>A0A1G2EDD4_9BACT</name>
<dbReference type="EMBL" id="MHMG01000005">
    <property type="protein sequence ID" value="OGZ23854.1"/>
    <property type="molecule type" value="Genomic_DNA"/>
</dbReference>
<dbReference type="Proteomes" id="UP000176406">
    <property type="component" value="Unassembled WGS sequence"/>
</dbReference>
<gene>
    <name evidence="1" type="ORF">A3A08_01705</name>
</gene>
<protein>
    <submittedName>
        <fullName evidence="1">Uncharacterized protein</fullName>
    </submittedName>
</protein>
<evidence type="ECO:0000313" key="1">
    <source>
        <dbReference type="EMBL" id="OGZ23854.1"/>
    </source>
</evidence>
<organism evidence="1 2">
    <name type="scientific">Candidatus Nealsonbacteria bacterium RIFCSPLOWO2_01_FULL_41_9</name>
    <dbReference type="NCBI Taxonomy" id="1801671"/>
    <lineage>
        <taxon>Bacteria</taxon>
        <taxon>Candidatus Nealsoniibacteriota</taxon>
    </lineage>
</organism>
<dbReference type="AlphaFoldDB" id="A0A1G2EDD4"/>
<sequence>MPSQYFVKCAKGHIFVAKSGSALEKKCRKKYPEELIIDKVLVSENDCSRCNPGKRSRFADQLAEFY</sequence>
<proteinExistence type="predicted"/>
<comment type="caution">
    <text evidence="1">The sequence shown here is derived from an EMBL/GenBank/DDBJ whole genome shotgun (WGS) entry which is preliminary data.</text>
</comment>
<accession>A0A1G2EDD4</accession>